<name>A0A6A5GFI2_CAERE</name>
<dbReference type="EMBL" id="WUAV01000005">
    <property type="protein sequence ID" value="KAF1753880.1"/>
    <property type="molecule type" value="Genomic_DNA"/>
</dbReference>
<evidence type="ECO:0000313" key="3">
    <source>
        <dbReference type="Proteomes" id="UP000483820"/>
    </source>
</evidence>
<feature type="region of interest" description="Disordered" evidence="1">
    <location>
        <begin position="39"/>
        <end position="164"/>
    </location>
</feature>
<dbReference type="GeneID" id="9818092"/>
<feature type="compositionally biased region" description="Basic and acidic residues" evidence="1">
    <location>
        <begin position="89"/>
        <end position="113"/>
    </location>
</feature>
<feature type="region of interest" description="Disordered" evidence="1">
    <location>
        <begin position="1"/>
        <end position="26"/>
    </location>
</feature>
<feature type="compositionally biased region" description="Basic and acidic residues" evidence="1">
    <location>
        <begin position="141"/>
        <end position="164"/>
    </location>
</feature>
<dbReference type="Proteomes" id="UP000483820">
    <property type="component" value="Chromosome V"/>
</dbReference>
<dbReference type="RefSeq" id="XP_003116124.2">
    <property type="nucleotide sequence ID" value="XM_003116076.2"/>
</dbReference>
<dbReference type="KEGG" id="crq:GCK72_020437"/>
<dbReference type="AlphaFoldDB" id="A0A6A5GFI2"/>
<gene>
    <name evidence="2" type="ORF">GCK72_020437</name>
</gene>
<dbReference type="CTD" id="9818092"/>
<feature type="compositionally biased region" description="Basic and acidic residues" evidence="1">
    <location>
        <begin position="9"/>
        <end position="19"/>
    </location>
</feature>
<organism evidence="2 3">
    <name type="scientific">Caenorhabditis remanei</name>
    <name type="common">Caenorhabditis vulgaris</name>
    <dbReference type="NCBI Taxonomy" id="31234"/>
    <lineage>
        <taxon>Eukaryota</taxon>
        <taxon>Metazoa</taxon>
        <taxon>Ecdysozoa</taxon>
        <taxon>Nematoda</taxon>
        <taxon>Chromadorea</taxon>
        <taxon>Rhabditida</taxon>
        <taxon>Rhabditina</taxon>
        <taxon>Rhabditomorpha</taxon>
        <taxon>Rhabditoidea</taxon>
        <taxon>Rhabditidae</taxon>
        <taxon>Peloderinae</taxon>
        <taxon>Caenorhabditis</taxon>
    </lineage>
</organism>
<sequence>MQDNLLSDSTKDPHPHPSGDCDISDSACCDRRGNCDGGRHTCPDGFGNGPRKGMSYNSSDEEDLNKRRESDIPNLTIMNRMNNMEENFNDSHHKPQMDPLEDANHTEKLDKQSGKIANAFNDMKDDVAGGKEPSIEGMCARNDRNPDKEDEKKRRESDVRNKEI</sequence>
<evidence type="ECO:0000313" key="2">
    <source>
        <dbReference type="EMBL" id="KAF1753880.1"/>
    </source>
</evidence>
<accession>A0A6A5GFI2</accession>
<proteinExistence type="predicted"/>
<evidence type="ECO:0000256" key="1">
    <source>
        <dbReference type="SAM" id="MobiDB-lite"/>
    </source>
</evidence>
<comment type="caution">
    <text evidence="2">The sequence shown here is derived from an EMBL/GenBank/DDBJ whole genome shotgun (WGS) entry which is preliminary data.</text>
</comment>
<reference evidence="2 3" key="1">
    <citation type="submission" date="2019-12" db="EMBL/GenBank/DDBJ databases">
        <title>Chromosome-level assembly of the Caenorhabditis remanei genome.</title>
        <authorList>
            <person name="Teterina A.A."/>
            <person name="Willis J.H."/>
            <person name="Phillips P.C."/>
        </authorList>
    </citation>
    <scope>NUCLEOTIDE SEQUENCE [LARGE SCALE GENOMIC DNA]</scope>
    <source>
        <strain evidence="2 3">PX506</strain>
        <tissue evidence="2">Whole organism</tissue>
    </source>
</reference>
<protein>
    <submittedName>
        <fullName evidence="2">Uncharacterized protein</fullName>
    </submittedName>
</protein>